<keyword evidence="2" id="KW-0805">Transcription regulation</keyword>
<dbReference type="SUPFAM" id="SSF48498">
    <property type="entry name" value="Tetracyclin repressor-like, C-terminal domain"/>
    <property type="match status" value="1"/>
</dbReference>
<evidence type="ECO:0000313" key="7">
    <source>
        <dbReference type="EMBL" id="AJT42897.1"/>
    </source>
</evidence>
<dbReference type="PATRIC" id="fig|1618207.4.peg.1049"/>
<reference evidence="7 8" key="1">
    <citation type="journal article" date="2015" name="Genome Announc.">
        <title>Complete Genome Sequencing of Protease-Producing Novel Arthrobacter sp. Strain IHBB 11108 Using PacBio Single-Molecule Real-Time Sequencing Technology.</title>
        <authorList>
            <person name="Kiran S."/>
            <person name="Swarnkar M.K."/>
            <person name="Pal M."/>
            <person name="Thakur R."/>
            <person name="Tewari R."/>
            <person name="Singh A.K."/>
            <person name="Gulati A."/>
        </authorList>
    </citation>
    <scope>NUCLEOTIDE SEQUENCE [LARGE SCALE GENOMIC DNA]</scope>
    <source>
        <strain evidence="7 8">IHBB 11108</strain>
    </source>
</reference>
<dbReference type="PANTHER" id="PTHR30055:SF226">
    <property type="entry name" value="HTH-TYPE TRANSCRIPTIONAL REGULATOR PKSA"/>
    <property type="match status" value="1"/>
</dbReference>
<dbReference type="KEGG" id="ari:UM93_05155"/>
<dbReference type="HOGENOM" id="CLU_069356_44_1_11"/>
<dbReference type="Pfam" id="PF00440">
    <property type="entry name" value="TetR_N"/>
    <property type="match status" value="1"/>
</dbReference>
<dbReference type="EMBL" id="CP011005">
    <property type="protein sequence ID" value="AJT42897.1"/>
    <property type="molecule type" value="Genomic_DNA"/>
</dbReference>
<dbReference type="InterPro" id="IPR009057">
    <property type="entry name" value="Homeodomain-like_sf"/>
</dbReference>
<dbReference type="InterPro" id="IPR036271">
    <property type="entry name" value="Tet_transcr_reg_TetR-rel_C_sf"/>
</dbReference>
<dbReference type="PROSITE" id="PS50977">
    <property type="entry name" value="HTH_TETR_2"/>
    <property type="match status" value="1"/>
</dbReference>
<dbReference type="AlphaFoldDB" id="A0A0D4C2H8"/>
<evidence type="ECO:0000256" key="3">
    <source>
        <dbReference type="ARBA" id="ARBA00023125"/>
    </source>
</evidence>
<keyword evidence="4" id="KW-0804">Transcription</keyword>
<dbReference type="STRING" id="1618207.UM93_05155"/>
<dbReference type="SUPFAM" id="SSF46689">
    <property type="entry name" value="Homeodomain-like"/>
    <property type="match status" value="1"/>
</dbReference>
<evidence type="ECO:0000256" key="5">
    <source>
        <dbReference type="PROSITE-ProRule" id="PRU00335"/>
    </source>
</evidence>
<evidence type="ECO:0000259" key="6">
    <source>
        <dbReference type="PROSITE" id="PS50977"/>
    </source>
</evidence>
<evidence type="ECO:0000313" key="8">
    <source>
        <dbReference type="Proteomes" id="UP000061839"/>
    </source>
</evidence>
<dbReference type="PRINTS" id="PR00455">
    <property type="entry name" value="HTHTETR"/>
</dbReference>
<keyword evidence="3 5" id="KW-0238">DNA-binding</keyword>
<dbReference type="InterPro" id="IPR001647">
    <property type="entry name" value="HTH_TetR"/>
</dbReference>
<dbReference type="PANTHER" id="PTHR30055">
    <property type="entry name" value="HTH-TYPE TRANSCRIPTIONAL REGULATOR RUTR"/>
    <property type="match status" value="1"/>
</dbReference>
<keyword evidence="8" id="KW-1185">Reference proteome</keyword>
<sequence>MLQQLRRRGPYAKTADRRRKILEAAAQVYAECGYYGSSLREVALKAGVSLSNLTHHFATKEEILLATLRQRDADGLNQDAPQSAAEFRTQIIAQARANEELATLIGLYSVLSAEATMQGHPARDYFVERFANLRHEYTETLTLLARQGQLRTGFDPHLTAVSLVALWDGLQLQWLLEPHKIDVVRQLDAFLDAILTE</sequence>
<name>A0A0D4C2H8_9MICC</name>
<evidence type="ECO:0000256" key="2">
    <source>
        <dbReference type="ARBA" id="ARBA00023015"/>
    </source>
</evidence>
<evidence type="ECO:0000256" key="4">
    <source>
        <dbReference type="ARBA" id="ARBA00023163"/>
    </source>
</evidence>
<dbReference type="Gene3D" id="1.10.357.10">
    <property type="entry name" value="Tetracycline Repressor, domain 2"/>
    <property type="match status" value="1"/>
</dbReference>
<dbReference type="InterPro" id="IPR050109">
    <property type="entry name" value="HTH-type_TetR-like_transc_reg"/>
</dbReference>
<organism evidence="7 8">
    <name type="scientific">Psychromicrobium lacuslunae</name>
    <dbReference type="NCBI Taxonomy" id="1618207"/>
    <lineage>
        <taxon>Bacteria</taxon>
        <taxon>Bacillati</taxon>
        <taxon>Actinomycetota</taxon>
        <taxon>Actinomycetes</taxon>
        <taxon>Micrococcales</taxon>
        <taxon>Micrococcaceae</taxon>
        <taxon>Psychromicrobium</taxon>
    </lineage>
</organism>
<feature type="DNA-binding region" description="H-T-H motif" evidence="5">
    <location>
        <begin position="38"/>
        <end position="57"/>
    </location>
</feature>
<dbReference type="Pfam" id="PF13977">
    <property type="entry name" value="TetR_C_6"/>
    <property type="match status" value="1"/>
</dbReference>
<proteinExistence type="predicted"/>
<protein>
    <recommendedName>
        <fullName evidence="6">HTH tetR-type domain-containing protein</fullName>
    </recommendedName>
</protein>
<feature type="domain" description="HTH tetR-type" evidence="6">
    <location>
        <begin position="15"/>
        <end position="75"/>
    </location>
</feature>
<evidence type="ECO:0000256" key="1">
    <source>
        <dbReference type="ARBA" id="ARBA00022491"/>
    </source>
</evidence>
<dbReference type="GO" id="GO:0000976">
    <property type="term" value="F:transcription cis-regulatory region binding"/>
    <property type="evidence" value="ECO:0007669"/>
    <property type="project" value="TreeGrafter"/>
</dbReference>
<dbReference type="InterPro" id="IPR039538">
    <property type="entry name" value="BetI_C"/>
</dbReference>
<keyword evidence="1" id="KW-0678">Repressor</keyword>
<accession>A0A0D4C2H8</accession>
<dbReference type="GO" id="GO:0003700">
    <property type="term" value="F:DNA-binding transcription factor activity"/>
    <property type="evidence" value="ECO:0007669"/>
    <property type="project" value="TreeGrafter"/>
</dbReference>
<dbReference type="Proteomes" id="UP000061839">
    <property type="component" value="Chromosome"/>
</dbReference>
<gene>
    <name evidence="7" type="ORF">UM93_05155</name>
</gene>